<evidence type="ECO:0000256" key="2">
    <source>
        <dbReference type="ARBA" id="ARBA00023125"/>
    </source>
</evidence>
<dbReference type="InterPro" id="IPR009057">
    <property type="entry name" value="Homeodomain-like_sf"/>
</dbReference>
<dbReference type="PANTHER" id="PTHR24340:SF73">
    <property type="entry name" value="HOMEOBOX PROTEIN BAGPIPE-RELATED"/>
    <property type="match status" value="1"/>
</dbReference>
<feature type="domain" description="Homeobox" evidence="7">
    <location>
        <begin position="100"/>
        <end position="160"/>
    </location>
</feature>
<feature type="DNA-binding region" description="Homeobox" evidence="5">
    <location>
        <begin position="102"/>
        <end position="161"/>
    </location>
</feature>
<dbReference type="InterPro" id="IPR001356">
    <property type="entry name" value="HD"/>
</dbReference>
<protein>
    <recommendedName>
        <fullName evidence="7">Homeobox domain-containing protein</fullName>
    </recommendedName>
</protein>
<dbReference type="CDD" id="cd00086">
    <property type="entry name" value="homeodomain"/>
    <property type="match status" value="1"/>
</dbReference>
<dbReference type="SMART" id="SM00389">
    <property type="entry name" value="HOX"/>
    <property type="match status" value="1"/>
</dbReference>
<dbReference type="PANTHER" id="PTHR24340">
    <property type="entry name" value="HOMEOBOX PROTEIN NKX"/>
    <property type="match status" value="1"/>
</dbReference>
<dbReference type="OrthoDB" id="6159439at2759"/>
<dbReference type="SUPFAM" id="SSF46689">
    <property type="entry name" value="Homeodomain-like"/>
    <property type="match status" value="1"/>
</dbReference>
<dbReference type="GO" id="GO:0030154">
    <property type="term" value="P:cell differentiation"/>
    <property type="evidence" value="ECO:0007669"/>
    <property type="project" value="TreeGrafter"/>
</dbReference>
<dbReference type="GO" id="GO:0005634">
    <property type="term" value="C:nucleus"/>
    <property type="evidence" value="ECO:0007669"/>
    <property type="project" value="UniProtKB-SubCell"/>
</dbReference>
<accession>A0A814EU24</accession>
<evidence type="ECO:0000256" key="3">
    <source>
        <dbReference type="ARBA" id="ARBA00023155"/>
    </source>
</evidence>
<dbReference type="InterPro" id="IPR020479">
    <property type="entry name" value="HD_metazoa"/>
</dbReference>
<dbReference type="Gene3D" id="1.10.10.60">
    <property type="entry name" value="Homeodomain-like"/>
    <property type="match status" value="1"/>
</dbReference>
<dbReference type="Proteomes" id="UP000663829">
    <property type="component" value="Unassembled WGS sequence"/>
</dbReference>
<dbReference type="Pfam" id="PF00046">
    <property type="entry name" value="Homeodomain"/>
    <property type="match status" value="1"/>
</dbReference>
<dbReference type="PROSITE" id="PS50071">
    <property type="entry name" value="HOMEOBOX_2"/>
    <property type="match status" value="1"/>
</dbReference>
<dbReference type="InterPro" id="IPR000047">
    <property type="entry name" value="HTH_motif"/>
</dbReference>
<evidence type="ECO:0000256" key="6">
    <source>
        <dbReference type="RuleBase" id="RU000682"/>
    </source>
</evidence>
<comment type="caution">
    <text evidence="8">The sequence shown here is derived from an EMBL/GenBank/DDBJ whole genome shotgun (WGS) entry which is preliminary data.</text>
</comment>
<evidence type="ECO:0000256" key="5">
    <source>
        <dbReference type="PROSITE-ProRule" id="PRU00108"/>
    </source>
</evidence>
<comment type="subcellular location">
    <subcellularLocation>
        <location evidence="1 5 6">Nucleus</location>
    </subcellularLocation>
</comment>
<feature type="non-terminal residue" evidence="8">
    <location>
        <position position="1"/>
    </location>
</feature>
<dbReference type="EMBL" id="CAJNOQ010002679">
    <property type="protein sequence ID" value="CAF0972587.1"/>
    <property type="molecule type" value="Genomic_DNA"/>
</dbReference>
<dbReference type="InterPro" id="IPR017970">
    <property type="entry name" value="Homeobox_CS"/>
</dbReference>
<evidence type="ECO:0000313" key="9">
    <source>
        <dbReference type="EMBL" id="CAF3745564.1"/>
    </source>
</evidence>
<keyword evidence="2 5" id="KW-0238">DNA-binding</keyword>
<dbReference type="Proteomes" id="UP000681722">
    <property type="component" value="Unassembled WGS sequence"/>
</dbReference>
<dbReference type="AlphaFoldDB" id="A0A814EU24"/>
<evidence type="ECO:0000256" key="4">
    <source>
        <dbReference type="ARBA" id="ARBA00023242"/>
    </source>
</evidence>
<sequence length="203" mass="23446">NLIKISFLCNIGSTNSLGTKHILMIGKAFDVESLLRKSPVSLPSFQQQQHKLEKNFIKQNNESFYHNDCVDGRNTNSSKSSKTIFMNMRDLSTTATVLKKTKRRSRAAFSHAQVIELERRFGQQKYLSSSERAELASMLNLSETQVKIWFQNRRYKAKRKQLLQQAAHSRHVPVTVLVYENHSFQQAYSRKPTLIPSMPLLMQ</sequence>
<dbReference type="EMBL" id="CAJOBC010002679">
    <property type="protein sequence ID" value="CAF3745564.1"/>
    <property type="molecule type" value="Genomic_DNA"/>
</dbReference>
<evidence type="ECO:0000259" key="7">
    <source>
        <dbReference type="PROSITE" id="PS50071"/>
    </source>
</evidence>
<proteinExistence type="predicted"/>
<name>A0A814EU24_9BILA</name>
<dbReference type="PRINTS" id="PR00031">
    <property type="entry name" value="HTHREPRESSR"/>
</dbReference>
<reference evidence="8" key="1">
    <citation type="submission" date="2021-02" db="EMBL/GenBank/DDBJ databases">
        <authorList>
            <person name="Nowell W R."/>
        </authorList>
    </citation>
    <scope>NUCLEOTIDE SEQUENCE</scope>
</reference>
<evidence type="ECO:0000313" key="10">
    <source>
        <dbReference type="Proteomes" id="UP000663829"/>
    </source>
</evidence>
<dbReference type="PRINTS" id="PR00024">
    <property type="entry name" value="HOMEOBOX"/>
</dbReference>
<dbReference type="InterPro" id="IPR050394">
    <property type="entry name" value="Homeobox_NK-like"/>
</dbReference>
<organism evidence="8 10">
    <name type="scientific">Didymodactylos carnosus</name>
    <dbReference type="NCBI Taxonomy" id="1234261"/>
    <lineage>
        <taxon>Eukaryota</taxon>
        <taxon>Metazoa</taxon>
        <taxon>Spiralia</taxon>
        <taxon>Gnathifera</taxon>
        <taxon>Rotifera</taxon>
        <taxon>Eurotatoria</taxon>
        <taxon>Bdelloidea</taxon>
        <taxon>Philodinida</taxon>
        <taxon>Philodinidae</taxon>
        <taxon>Didymodactylos</taxon>
    </lineage>
</organism>
<keyword evidence="3 5" id="KW-0371">Homeobox</keyword>
<dbReference type="PROSITE" id="PS00027">
    <property type="entry name" value="HOMEOBOX_1"/>
    <property type="match status" value="1"/>
</dbReference>
<dbReference type="GO" id="GO:0000978">
    <property type="term" value="F:RNA polymerase II cis-regulatory region sequence-specific DNA binding"/>
    <property type="evidence" value="ECO:0007669"/>
    <property type="project" value="TreeGrafter"/>
</dbReference>
<evidence type="ECO:0000313" key="8">
    <source>
        <dbReference type="EMBL" id="CAF0972587.1"/>
    </source>
</evidence>
<dbReference type="GO" id="GO:0000981">
    <property type="term" value="F:DNA-binding transcription factor activity, RNA polymerase II-specific"/>
    <property type="evidence" value="ECO:0007669"/>
    <property type="project" value="InterPro"/>
</dbReference>
<keyword evidence="4 5" id="KW-0539">Nucleus</keyword>
<gene>
    <name evidence="8" type="ORF">GPM918_LOCUS12318</name>
    <name evidence="9" type="ORF">SRO942_LOCUS12319</name>
</gene>
<keyword evidence="10" id="KW-1185">Reference proteome</keyword>
<evidence type="ECO:0000256" key="1">
    <source>
        <dbReference type="ARBA" id="ARBA00004123"/>
    </source>
</evidence>